<feature type="transmembrane region" description="Helical" evidence="9">
    <location>
        <begin position="155"/>
        <end position="178"/>
    </location>
</feature>
<feature type="transmembrane region" description="Helical" evidence="9">
    <location>
        <begin position="309"/>
        <end position="329"/>
    </location>
</feature>
<evidence type="ECO:0000256" key="3">
    <source>
        <dbReference type="ARBA" id="ARBA00022448"/>
    </source>
</evidence>
<evidence type="ECO:0000256" key="7">
    <source>
        <dbReference type="ARBA" id="ARBA00022989"/>
    </source>
</evidence>
<feature type="transmembrane region" description="Helical" evidence="9">
    <location>
        <begin position="33"/>
        <end position="51"/>
    </location>
</feature>
<dbReference type="Gene3D" id="1.20.1250.20">
    <property type="entry name" value="MFS general substrate transporter like domains"/>
    <property type="match status" value="2"/>
</dbReference>
<dbReference type="SUPFAM" id="SSF103473">
    <property type="entry name" value="MFS general substrate transporter"/>
    <property type="match status" value="1"/>
</dbReference>
<comment type="subcellular location">
    <subcellularLocation>
        <location evidence="1">Cell membrane</location>
        <topology evidence="1">Multi-pass membrane protein</topology>
    </subcellularLocation>
</comment>
<feature type="transmembrane region" description="Helical" evidence="9">
    <location>
        <begin position="57"/>
        <end position="78"/>
    </location>
</feature>
<keyword evidence="8 9" id="KW-0472">Membrane</keyword>
<keyword evidence="5 9" id="KW-0812">Transmembrane</keyword>
<feature type="transmembrane region" description="Helical" evidence="9">
    <location>
        <begin position="190"/>
        <end position="209"/>
    </location>
</feature>
<evidence type="ECO:0000256" key="4">
    <source>
        <dbReference type="ARBA" id="ARBA00022475"/>
    </source>
</evidence>
<evidence type="ECO:0000313" key="11">
    <source>
        <dbReference type="EMBL" id="GAA1663249.1"/>
    </source>
</evidence>
<gene>
    <name evidence="11" type="ORF">GCM10009765_10880</name>
</gene>
<keyword evidence="6" id="KW-0769">Symport</keyword>
<protein>
    <submittedName>
        <fullName evidence="11">MFS transporter</fullName>
    </submittedName>
</protein>
<evidence type="ECO:0000256" key="1">
    <source>
        <dbReference type="ARBA" id="ARBA00004651"/>
    </source>
</evidence>
<dbReference type="InterPro" id="IPR005829">
    <property type="entry name" value="Sugar_transporter_CS"/>
</dbReference>
<evidence type="ECO:0000256" key="9">
    <source>
        <dbReference type="SAM" id="Phobius"/>
    </source>
</evidence>
<dbReference type="InterPro" id="IPR036259">
    <property type="entry name" value="MFS_trans_sf"/>
</dbReference>
<evidence type="ECO:0000259" key="10">
    <source>
        <dbReference type="PROSITE" id="PS50850"/>
    </source>
</evidence>
<dbReference type="CDD" id="cd17367">
    <property type="entry name" value="MFS_KgtP"/>
    <property type="match status" value="1"/>
</dbReference>
<dbReference type="Pfam" id="PF07690">
    <property type="entry name" value="MFS_1"/>
    <property type="match status" value="1"/>
</dbReference>
<comment type="caution">
    <text evidence="11">The sequence shown here is derived from an EMBL/GenBank/DDBJ whole genome shotgun (WGS) entry which is preliminary data.</text>
</comment>
<organism evidence="11 12">
    <name type="scientific">Fodinicola feengrottensis</name>
    <dbReference type="NCBI Taxonomy" id="435914"/>
    <lineage>
        <taxon>Bacteria</taxon>
        <taxon>Bacillati</taxon>
        <taxon>Actinomycetota</taxon>
        <taxon>Actinomycetes</taxon>
        <taxon>Mycobacteriales</taxon>
        <taxon>Fodinicola</taxon>
    </lineage>
</organism>
<feature type="transmembrane region" description="Helical" evidence="9">
    <location>
        <begin position="402"/>
        <end position="419"/>
    </location>
</feature>
<dbReference type="PROSITE" id="PS00217">
    <property type="entry name" value="SUGAR_TRANSPORT_2"/>
    <property type="match status" value="1"/>
</dbReference>
<keyword evidence="3" id="KW-0813">Transport</keyword>
<feature type="transmembrane region" description="Helical" evidence="9">
    <location>
        <begin position="335"/>
        <end position="358"/>
    </location>
</feature>
<dbReference type="InterPro" id="IPR020846">
    <property type="entry name" value="MFS_dom"/>
</dbReference>
<evidence type="ECO:0000256" key="6">
    <source>
        <dbReference type="ARBA" id="ARBA00022847"/>
    </source>
</evidence>
<accession>A0ABN2G0Q7</accession>
<keyword evidence="12" id="KW-1185">Reference proteome</keyword>
<feature type="transmembrane region" description="Helical" evidence="9">
    <location>
        <begin position="243"/>
        <end position="260"/>
    </location>
</feature>
<dbReference type="PANTHER" id="PTHR43528">
    <property type="entry name" value="ALPHA-KETOGLUTARATE PERMEASE"/>
    <property type="match status" value="1"/>
</dbReference>
<reference evidence="11 12" key="1">
    <citation type="journal article" date="2019" name="Int. J. Syst. Evol. Microbiol.">
        <title>The Global Catalogue of Microorganisms (GCM) 10K type strain sequencing project: providing services to taxonomists for standard genome sequencing and annotation.</title>
        <authorList>
            <consortium name="The Broad Institute Genomics Platform"/>
            <consortium name="The Broad Institute Genome Sequencing Center for Infectious Disease"/>
            <person name="Wu L."/>
            <person name="Ma J."/>
        </authorList>
    </citation>
    <scope>NUCLEOTIDE SEQUENCE [LARGE SCALE GENOMIC DNA]</scope>
    <source>
        <strain evidence="11 12">JCM 14718</strain>
    </source>
</reference>
<feature type="transmembrane region" description="Helical" evidence="9">
    <location>
        <begin position="280"/>
        <end position="297"/>
    </location>
</feature>
<keyword evidence="7 9" id="KW-1133">Transmembrane helix</keyword>
<evidence type="ECO:0000256" key="5">
    <source>
        <dbReference type="ARBA" id="ARBA00022692"/>
    </source>
</evidence>
<evidence type="ECO:0000256" key="8">
    <source>
        <dbReference type="ARBA" id="ARBA00023136"/>
    </source>
</evidence>
<dbReference type="InterPro" id="IPR051084">
    <property type="entry name" value="H+-coupled_symporters"/>
</dbReference>
<dbReference type="InterPro" id="IPR011701">
    <property type="entry name" value="MFS"/>
</dbReference>
<feature type="transmembrane region" description="Helical" evidence="9">
    <location>
        <begin position="113"/>
        <end position="134"/>
    </location>
</feature>
<dbReference type="PROSITE" id="PS50850">
    <property type="entry name" value="MFS"/>
    <property type="match status" value="1"/>
</dbReference>
<name>A0ABN2G0Q7_9ACTN</name>
<dbReference type="EMBL" id="BAAANY010000003">
    <property type="protein sequence ID" value="GAA1663249.1"/>
    <property type="molecule type" value="Genomic_DNA"/>
</dbReference>
<feature type="domain" description="Major facilitator superfamily (MFS) profile" evidence="10">
    <location>
        <begin position="18"/>
        <end position="426"/>
    </location>
</feature>
<sequence length="438" mass="47732">MNSASSMVVRTRHSVAGNVVRGSLGNLIEWYDWYAYAAFSVYFAATFFPSGDLTAKLLDTAGVFAVGFLMRPVGGWILGRYADRHGRRAALTLSVSLMAVGALLIAANPGYAVIGTAAPALLLLARLVQGISVGGEYSTAATYLSEVAPRGRRGYYSAFQYVTLVMGQLVALGLQIGLQHLLTDRQLTLWGWRIAFAVGAFAAVAVVWLRRTMDESASFRQAGPQTAERRGTIRSLMRHPRSFFLVVGLTMGGTVAFYTYTTYMQKFMINTSGIDKTSVTTINFVALLIFVVMQPLYGALSDRIGRRPLLLFFGIAGSLGTVPILTLLAGTHNPLTAFVLMMSALVIVAGYTSISAVVKAELFPVHIRALGVGLPYALATAIFGGTAEYIALALKQQGHENWFYWYVTACILVSFVVYARMRETSQRSWIDRDTENLD</sequence>
<feature type="transmembrane region" description="Helical" evidence="9">
    <location>
        <begin position="90"/>
        <end position="107"/>
    </location>
</feature>
<dbReference type="PANTHER" id="PTHR43528:SF5">
    <property type="entry name" value="PROLINE_BETAINE TRANSPORTER"/>
    <property type="match status" value="1"/>
</dbReference>
<dbReference type="Proteomes" id="UP001500618">
    <property type="component" value="Unassembled WGS sequence"/>
</dbReference>
<keyword evidence="4" id="KW-1003">Cell membrane</keyword>
<evidence type="ECO:0000313" key="12">
    <source>
        <dbReference type="Proteomes" id="UP001500618"/>
    </source>
</evidence>
<comment type="similarity">
    <text evidence="2">Belongs to the major facilitator superfamily. Metabolite:H+ Symporter (MHS) family (TC 2.A.1.6) family.</text>
</comment>
<feature type="transmembrane region" description="Helical" evidence="9">
    <location>
        <begin position="370"/>
        <end position="390"/>
    </location>
</feature>
<proteinExistence type="inferred from homology"/>
<evidence type="ECO:0000256" key="2">
    <source>
        <dbReference type="ARBA" id="ARBA00008240"/>
    </source>
</evidence>